<dbReference type="PANTHER" id="PTHR43840">
    <property type="entry name" value="MITOCHONDRIAL METAL TRANSPORTER 1-RELATED"/>
    <property type="match status" value="1"/>
</dbReference>
<comment type="subcellular location">
    <subcellularLocation>
        <location evidence="1">Membrane</location>
        <topology evidence="1">Multi-pass membrane protein</topology>
    </subcellularLocation>
</comment>
<dbReference type="GO" id="GO:0016020">
    <property type="term" value="C:membrane"/>
    <property type="evidence" value="ECO:0007669"/>
    <property type="project" value="UniProtKB-SubCell"/>
</dbReference>
<dbReference type="InterPro" id="IPR058533">
    <property type="entry name" value="Cation_efflux_TM"/>
</dbReference>
<comment type="similarity">
    <text evidence="2">Belongs to the cation diffusion facilitator (CDF) transporter (TC 2.A.4) family.</text>
</comment>
<sequence>MIRFFISRMEKKYRQEMLRGKIGLLAGIFGLLTNLILFLSKLIIGLSANSVSIMADAMNSFSDSISSVLVLVGFKIASKPADKDHPYGHERFEYVTGLGVAILITFVGTQFFKTSIEKIMNPTNIHFSWITLLVLFLSIIIKLYQGIAYRYAGTKIDSQTLIANAKDSFNDVYTTSAVLFSVLIERISGLRIDGYIGFILATYITISGLLMVRDFVNELLGQRPAEKEIRQIEERLNRYPNILGYHDLLIHNYGPQKSFASVHIEVNSQWSLNQAHDVIDLIERDISKKLGVHLVCHIDPVMINSEEYVEMKQILKKVLKKLNGDFRMHDFRIRYKRMLEFDLVVPESNQLSEDKIKTEIARELRDLNKSYQLKITFDHNYLL</sequence>
<feature type="transmembrane region" description="Helical" evidence="7">
    <location>
        <begin position="194"/>
        <end position="212"/>
    </location>
</feature>
<evidence type="ECO:0000256" key="7">
    <source>
        <dbReference type="SAM" id="Phobius"/>
    </source>
</evidence>
<keyword evidence="4 7" id="KW-0812">Transmembrane</keyword>
<evidence type="ECO:0000256" key="6">
    <source>
        <dbReference type="ARBA" id="ARBA00023136"/>
    </source>
</evidence>
<dbReference type="InterPro" id="IPR027470">
    <property type="entry name" value="Cation_efflux_CTD"/>
</dbReference>
<reference evidence="10" key="2">
    <citation type="submission" date="2021-04" db="EMBL/GenBank/DDBJ databases">
        <authorList>
            <person name="Gilroy R."/>
        </authorList>
    </citation>
    <scope>NUCLEOTIDE SEQUENCE</scope>
    <source>
        <strain evidence="10">CHK172-16539</strain>
    </source>
</reference>
<dbReference type="FunFam" id="1.20.1510.10:FF:000006">
    <property type="entry name" value="Divalent cation efflux transporter"/>
    <property type="match status" value="1"/>
</dbReference>
<dbReference type="Proteomes" id="UP000824063">
    <property type="component" value="Unassembled WGS sequence"/>
</dbReference>
<dbReference type="InterPro" id="IPR027469">
    <property type="entry name" value="Cation_efflux_TMD_sf"/>
</dbReference>
<dbReference type="Gene3D" id="1.20.1510.10">
    <property type="entry name" value="Cation efflux protein transmembrane domain"/>
    <property type="match status" value="1"/>
</dbReference>
<keyword evidence="6 7" id="KW-0472">Membrane</keyword>
<organism evidence="10 11">
    <name type="scientific">Candidatus Enterococcus avicola</name>
    <dbReference type="NCBI Taxonomy" id="2838561"/>
    <lineage>
        <taxon>Bacteria</taxon>
        <taxon>Bacillati</taxon>
        <taxon>Bacillota</taxon>
        <taxon>Bacilli</taxon>
        <taxon>Lactobacillales</taxon>
        <taxon>Enterococcaceae</taxon>
        <taxon>Enterococcus</taxon>
    </lineage>
</organism>
<feature type="transmembrane region" description="Helical" evidence="7">
    <location>
        <begin position="94"/>
        <end position="112"/>
    </location>
</feature>
<accession>A0A9D2F752</accession>
<feature type="transmembrane region" description="Helical" evidence="7">
    <location>
        <begin position="124"/>
        <end position="144"/>
    </location>
</feature>
<evidence type="ECO:0000313" key="10">
    <source>
        <dbReference type="EMBL" id="HIZ53183.1"/>
    </source>
</evidence>
<proteinExistence type="inferred from homology"/>
<evidence type="ECO:0000259" key="8">
    <source>
        <dbReference type="Pfam" id="PF01545"/>
    </source>
</evidence>
<dbReference type="NCBIfam" id="TIGR01297">
    <property type="entry name" value="CDF"/>
    <property type="match status" value="1"/>
</dbReference>
<evidence type="ECO:0000256" key="3">
    <source>
        <dbReference type="ARBA" id="ARBA00022448"/>
    </source>
</evidence>
<dbReference type="AlphaFoldDB" id="A0A9D2F752"/>
<dbReference type="PANTHER" id="PTHR43840:SF15">
    <property type="entry name" value="MITOCHONDRIAL METAL TRANSPORTER 1-RELATED"/>
    <property type="match status" value="1"/>
</dbReference>
<dbReference type="EMBL" id="DXBN01000103">
    <property type="protein sequence ID" value="HIZ53183.1"/>
    <property type="molecule type" value="Genomic_DNA"/>
</dbReference>
<evidence type="ECO:0000256" key="1">
    <source>
        <dbReference type="ARBA" id="ARBA00004141"/>
    </source>
</evidence>
<feature type="transmembrane region" description="Helical" evidence="7">
    <location>
        <begin position="21"/>
        <end position="44"/>
    </location>
</feature>
<evidence type="ECO:0000256" key="2">
    <source>
        <dbReference type="ARBA" id="ARBA00008114"/>
    </source>
</evidence>
<protein>
    <submittedName>
        <fullName evidence="10">Cation diffusion facilitator family transporter</fullName>
    </submittedName>
</protein>
<name>A0A9D2F752_9ENTE</name>
<reference evidence="10" key="1">
    <citation type="journal article" date="2021" name="PeerJ">
        <title>Extensive microbial diversity within the chicken gut microbiome revealed by metagenomics and culture.</title>
        <authorList>
            <person name="Gilroy R."/>
            <person name="Ravi A."/>
            <person name="Getino M."/>
            <person name="Pursley I."/>
            <person name="Horton D.L."/>
            <person name="Alikhan N.F."/>
            <person name="Baker D."/>
            <person name="Gharbi K."/>
            <person name="Hall N."/>
            <person name="Watson M."/>
            <person name="Adriaenssens E.M."/>
            <person name="Foster-Nyarko E."/>
            <person name="Jarju S."/>
            <person name="Secka A."/>
            <person name="Antonio M."/>
            <person name="Oren A."/>
            <person name="Chaudhuri R.R."/>
            <person name="La Ragione R."/>
            <person name="Hildebrand F."/>
            <person name="Pallen M.J."/>
        </authorList>
    </citation>
    <scope>NUCLEOTIDE SEQUENCE</scope>
    <source>
        <strain evidence="10">CHK172-16539</strain>
    </source>
</reference>
<keyword evidence="3" id="KW-0813">Transport</keyword>
<dbReference type="Pfam" id="PF16916">
    <property type="entry name" value="ZT_dimer"/>
    <property type="match status" value="1"/>
</dbReference>
<comment type="caution">
    <text evidence="10">The sequence shown here is derived from an EMBL/GenBank/DDBJ whole genome shotgun (WGS) entry which is preliminary data.</text>
</comment>
<dbReference type="Gene3D" id="3.30.70.1350">
    <property type="entry name" value="Cation efflux protein, cytoplasmic domain"/>
    <property type="match status" value="1"/>
</dbReference>
<feature type="domain" description="Cation efflux protein transmembrane" evidence="8">
    <location>
        <begin position="29"/>
        <end position="220"/>
    </location>
</feature>
<evidence type="ECO:0000256" key="5">
    <source>
        <dbReference type="ARBA" id="ARBA00022989"/>
    </source>
</evidence>
<dbReference type="InterPro" id="IPR050291">
    <property type="entry name" value="CDF_Transporter"/>
</dbReference>
<evidence type="ECO:0000259" key="9">
    <source>
        <dbReference type="Pfam" id="PF16916"/>
    </source>
</evidence>
<keyword evidence="5 7" id="KW-1133">Transmembrane helix</keyword>
<dbReference type="InterPro" id="IPR036837">
    <property type="entry name" value="Cation_efflux_CTD_sf"/>
</dbReference>
<evidence type="ECO:0000256" key="4">
    <source>
        <dbReference type="ARBA" id="ARBA00022692"/>
    </source>
</evidence>
<dbReference type="GO" id="GO:0008324">
    <property type="term" value="F:monoatomic cation transmembrane transporter activity"/>
    <property type="evidence" value="ECO:0007669"/>
    <property type="project" value="InterPro"/>
</dbReference>
<evidence type="ECO:0000313" key="11">
    <source>
        <dbReference type="Proteomes" id="UP000824063"/>
    </source>
</evidence>
<dbReference type="Pfam" id="PF01545">
    <property type="entry name" value="Cation_efflux"/>
    <property type="match status" value="1"/>
</dbReference>
<gene>
    <name evidence="10" type="ORF">IAA20_04515</name>
</gene>
<feature type="domain" description="Cation efflux protein cytoplasmic" evidence="9">
    <location>
        <begin position="224"/>
        <end position="300"/>
    </location>
</feature>
<dbReference type="InterPro" id="IPR002524">
    <property type="entry name" value="Cation_efflux"/>
</dbReference>
<dbReference type="SUPFAM" id="SSF160240">
    <property type="entry name" value="Cation efflux protein cytoplasmic domain-like"/>
    <property type="match status" value="1"/>
</dbReference>
<dbReference type="SUPFAM" id="SSF161111">
    <property type="entry name" value="Cation efflux protein transmembrane domain-like"/>
    <property type="match status" value="1"/>
</dbReference>